<dbReference type="EMBL" id="DRYK01000055">
    <property type="protein sequence ID" value="HHP67921.1"/>
    <property type="molecule type" value="Genomic_DNA"/>
</dbReference>
<dbReference type="SUPFAM" id="SSF64182">
    <property type="entry name" value="DHH phosphoesterases"/>
    <property type="match status" value="1"/>
</dbReference>
<dbReference type="AlphaFoldDB" id="A0A7J3XZA3"/>
<evidence type="ECO:0000313" key="1">
    <source>
        <dbReference type="EMBL" id="HHP67921.1"/>
    </source>
</evidence>
<comment type="caution">
    <text evidence="1">The sequence shown here is derived from an EMBL/GenBank/DDBJ whole genome shotgun (WGS) entry which is preliminary data.</text>
</comment>
<protein>
    <submittedName>
        <fullName evidence="1">Phosphoesterase</fullName>
    </submittedName>
</protein>
<reference evidence="1" key="1">
    <citation type="journal article" date="2020" name="mSystems">
        <title>Genome- and Community-Level Interaction Insights into Carbon Utilization and Element Cycling Functions of Hydrothermarchaeota in Hydrothermal Sediment.</title>
        <authorList>
            <person name="Zhou Z."/>
            <person name="Liu Y."/>
            <person name="Xu W."/>
            <person name="Pan J."/>
            <person name="Luo Z.H."/>
            <person name="Li M."/>
        </authorList>
    </citation>
    <scope>NUCLEOTIDE SEQUENCE [LARGE SCALE GENOMIC DNA]</scope>
    <source>
        <strain evidence="1">SpSt-110</strain>
    </source>
</reference>
<dbReference type="InterPro" id="IPR038763">
    <property type="entry name" value="DHH_sf"/>
</dbReference>
<gene>
    <name evidence="1" type="ORF">ENM60_03930</name>
</gene>
<proteinExistence type="predicted"/>
<name>A0A7J3XZA3_9CREN</name>
<sequence>MEKPKRVLVAGDWDADGVVSSAIIVYTQEKLSEYPLRNVSIVEKKPADPDRIRYIINNISAPYNLVVFLDLPYAPFIGNVIRMLKQHFGVEKIMYVDHHLSTIQHEDELRKVADFLLVDHKKPTVGLIMDELARNGVRIHKRLESFATAVEYMDAGRRVPPEYMKIFELTKLMSKALTAVRDESLWTKIVDWLADPTPLPMPLDEQVMSKVREIVEKRDNELKETAMSLAIEAVKVGDLRFIDARKKWKKRGATALASKLASILKAPVALLVDTHKNHSLLVIKASRGRAYRIAKYLVGEGIAFDIAGHPNLAIVRVEKDVDKKNILDALQQALFYTS</sequence>
<organism evidence="1">
    <name type="scientific">Thermogladius calderae</name>
    <dbReference type="NCBI Taxonomy" id="1200300"/>
    <lineage>
        <taxon>Archaea</taxon>
        <taxon>Thermoproteota</taxon>
        <taxon>Thermoprotei</taxon>
        <taxon>Desulfurococcales</taxon>
        <taxon>Desulfurococcaceae</taxon>
        <taxon>Thermogladius</taxon>
    </lineage>
</organism>
<accession>A0A7J3XZA3</accession>